<evidence type="ECO:0000256" key="2">
    <source>
        <dbReference type="ARBA" id="ARBA00007072"/>
    </source>
</evidence>
<comment type="caution">
    <text evidence="10">The sequence shown here is derived from an EMBL/GenBank/DDBJ whole genome shotgun (WGS) entry which is preliminary data.</text>
</comment>
<dbReference type="GO" id="GO:0008810">
    <property type="term" value="F:cellulase activity"/>
    <property type="evidence" value="ECO:0007669"/>
    <property type="project" value="UniProtKB-EC"/>
</dbReference>
<dbReference type="PANTHER" id="PTHR22298">
    <property type="entry name" value="ENDO-1,4-BETA-GLUCANASE"/>
    <property type="match status" value="1"/>
</dbReference>
<keyword evidence="8" id="KW-0624">Polysaccharide degradation</keyword>
<feature type="domain" description="Glycoside hydrolase family 9" evidence="9">
    <location>
        <begin position="101"/>
        <end position="203"/>
    </location>
</feature>
<dbReference type="AlphaFoldDB" id="A0A9Q0HD52"/>
<reference evidence="10" key="1">
    <citation type="journal article" date="2023" name="Plant J.">
        <title>The genome of the king protea, Protea cynaroides.</title>
        <authorList>
            <person name="Chang J."/>
            <person name="Duong T.A."/>
            <person name="Schoeman C."/>
            <person name="Ma X."/>
            <person name="Roodt D."/>
            <person name="Barker N."/>
            <person name="Li Z."/>
            <person name="Van de Peer Y."/>
            <person name="Mizrachi E."/>
        </authorList>
    </citation>
    <scope>NUCLEOTIDE SEQUENCE</scope>
    <source>
        <tissue evidence="10">Young leaves</tissue>
    </source>
</reference>
<evidence type="ECO:0000256" key="1">
    <source>
        <dbReference type="ARBA" id="ARBA00000966"/>
    </source>
</evidence>
<evidence type="ECO:0000256" key="4">
    <source>
        <dbReference type="ARBA" id="ARBA00022801"/>
    </source>
</evidence>
<evidence type="ECO:0000256" key="8">
    <source>
        <dbReference type="ARBA" id="ARBA00023326"/>
    </source>
</evidence>
<name>A0A9Q0HD52_9MAGN</name>
<keyword evidence="6" id="KW-0119">Carbohydrate metabolism</keyword>
<accession>A0A9Q0HD52</accession>
<dbReference type="InterPro" id="IPR008928">
    <property type="entry name" value="6-hairpin_glycosidase_sf"/>
</dbReference>
<evidence type="ECO:0000256" key="3">
    <source>
        <dbReference type="ARBA" id="ARBA00012601"/>
    </source>
</evidence>
<organism evidence="10 11">
    <name type="scientific">Protea cynaroides</name>
    <dbReference type="NCBI Taxonomy" id="273540"/>
    <lineage>
        <taxon>Eukaryota</taxon>
        <taxon>Viridiplantae</taxon>
        <taxon>Streptophyta</taxon>
        <taxon>Embryophyta</taxon>
        <taxon>Tracheophyta</taxon>
        <taxon>Spermatophyta</taxon>
        <taxon>Magnoliopsida</taxon>
        <taxon>Proteales</taxon>
        <taxon>Proteaceae</taxon>
        <taxon>Protea</taxon>
    </lineage>
</organism>
<gene>
    <name evidence="10" type="ORF">NE237_022409</name>
</gene>
<dbReference type="GO" id="GO:0030245">
    <property type="term" value="P:cellulose catabolic process"/>
    <property type="evidence" value="ECO:0007669"/>
    <property type="project" value="UniProtKB-KW"/>
</dbReference>
<dbReference type="Gene3D" id="1.50.10.10">
    <property type="match status" value="2"/>
</dbReference>
<evidence type="ECO:0000256" key="7">
    <source>
        <dbReference type="ARBA" id="ARBA00023295"/>
    </source>
</evidence>
<dbReference type="OrthoDB" id="10257085at2759"/>
<keyword evidence="11" id="KW-1185">Reference proteome</keyword>
<sequence length="323" mass="35561">MTWRGPSALGDGLAAGVNLTRGYYDAGDNIKFGFPMAFTTTLLAWSIIEFGDSMPPSTLRDALVATRWSTDYRPSPILTEFSFSGIKSARNCECSPPALVWMDELLWGAAWLRRATQNDSYLNYIQTNGKTFGTGVNMFEFGWDGKTGGINGLLSKRHTKCRQIASLMCTLILESSPSHMEYTLGGLIYELVYANYLSRSSQYVNCSGLIVGPSSLSQLDNPMGMSYMVKYGSKYPQRIHHRGLSSPLIKDHPQIIACKDGTVYFNSLNLNPNMLVGAVVGGPNKDDVYKDDRFDAAKSEPTTYINAHFVGVLAYFAANPSPN</sequence>
<evidence type="ECO:0000259" key="9">
    <source>
        <dbReference type="Pfam" id="PF00759"/>
    </source>
</evidence>
<comment type="similarity">
    <text evidence="2">Belongs to the glycosyl hydrolase 9 (cellulase E) family.</text>
</comment>
<evidence type="ECO:0000256" key="5">
    <source>
        <dbReference type="ARBA" id="ARBA00023001"/>
    </source>
</evidence>
<dbReference type="EMBL" id="JAMYWD010000008">
    <property type="protein sequence ID" value="KAJ4962470.1"/>
    <property type="molecule type" value="Genomic_DNA"/>
</dbReference>
<dbReference type="EC" id="3.2.1.4" evidence="3"/>
<evidence type="ECO:0000256" key="6">
    <source>
        <dbReference type="ARBA" id="ARBA00023277"/>
    </source>
</evidence>
<dbReference type="InterPro" id="IPR001701">
    <property type="entry name" value="Glyco_hydro_9"/>
</dbReference>
<feature type="domain" description="Glycoside hydrolase family 9" evidence="9">
    <location>
        <begin position="2"/>
        <end position="72"/>
    </location>
</feature>
<proteinExistence type="inferred from homology"/>
<feature type="domain" description="Glycoside hydrolase family 9" evidence="9">
    <location>
        <begin position="220"/>
        <end position="313"/>
    </location>
</feature>
<evidence type="ECO:0000313" key="11">
    <source>
        <dbReference type="Proteomes" id="UP001141806"/>
    </source>
</evidence>
<keyword evidence="4" id="KW-0378">Hydrolase</keyword>
<dbReference type="Proteomes" id="UP001141806">
    <property type="component" value="Unassembled WGS sequence"/>
</dbReference>
<dbReference type="InterPro" id="IPR012341">
    <property type="entry name" value="6hp_glycosidase-like_sf"/>
</dbReference>
<keyword evidence="7" id="KW-0326">Glycosidase</keyword>
<evidence type="ECO:0000313" key="10">
    <source>
        <dbReference type="EMBL" id="KAJ4962470.1"/>
    </source>
</evidence>
<dbReference type="SUPFAM" id="SSF48208">
    <property type="entry name" value="Six-hairpin glycosidases"/>
    <property type="match status" value="1"/>
</dbReference>
<dbReference type="Pfam" id="PF00759">
    <property type="entry name" value="Glyco_hydro_9"/>
    <property type="match status" value="3"/>
</dbReference>
<comment type="catalytic activity">
    <reaction evidence="1">
        <text>Endohydrolysis of (1-&gt;4)-beta-D-glucosidic linkages in cellulose, lichenin and cereal beta-D-glucans.</text>
        <dbReference type="EC" id="3.2.1.4"/>
    </reaction>
</comment>
<keyword evidence="5" id="KW-0136">Cellulose degradation</keyword>
<protein>
    <recommendedName>
        <fullName evidence="3">cellulase</fullName>
        <ecNumber evidence="3">3.2.1.4</ecNumber>
    </recommendedName>
</protein>